<gene>
    <name evidence="4" type="ORF">JT31_00770</name>
</gene>
<dbReference type="Gene3D" id="3.40.630.10">
    <property type="entry name" value="Zn peptidases"/>
    <property type="match status" value="1"/>
</dbReference>
<evidence type="ECO:0000313" key="4">
    <source>
        <dbReference type="EMBL" id="AIR03208.1"/>
    </source>
</evidence>
<dbReference type="SUPFAM" id="SSF53187">
    <property type="entry name" value="Zn-dependent exopeptidases"/>
    <property type="match status" value="1"/>
</dbReference>
<proteinExistence type="predicted"/>
<dbReference type="PANTHER" id="PTHR43270:SF4">
    <property type="entry name" value="CARNOSINE DIPEPTIDASE 2, ISOFORM A"/>
    <property type="match status" value="1"/>
</dbReference>
<reference evidence="4 5" key="1">
    <citation type="submission" date="2014-09" db="EMBL/GenBank/DDBJ databases">
        <title>Cedecea neteri SSMD04 Genome Sequencing.</title>
        <authorList>
            <person name="Tan J.-Y."/>
        </authorList>
    </citation>
    <scope>NUCLEOTIDE SEQUENCE [LARGE SCALE GENOMIC DNA]</scope>
    <source>
        <strain evidence="4 5">SSMD04</strain>
    </source>
</reference>
<name>A0A089PT84_9ENTR</name>
<dbReference type="PANTHER" id="PTHR43270">
    <property type="entry name" value="BETA-ALA-HIS DIPEPTIDASE"/>
    <property type="match status" value="1"/>
</dbReference>
<dbReference type="GO" id="GO:0046872">
    <property type="term" value="F:metal ion binding"/>
    <property type="evidence" value="ECO:0007669"/>
    <property type="project" value="UniProtKB-KW"/>
</dbReference>
<protein>
    <submittedName>
        <fullName evidence="4">Peptidase M20</fullName>
    </submittedName>
</protein>
<dbReference type="Proteomes" id="UP000029481">
    <property type="component" value="Chromosome"/>
</dbReference>
<dbReference type="InterPro" id="IPR002933">
    <property type="entry name" value="Peptidase_M20"/>
</dbReference>
<keyword evidence="2" id="KW-0479">Metal-binding</keyword>
<sequence length="444" mass="48447">MKPLDATLDLLHQLTPFRSVAGYIDQQRNLALWLERWLIEETDAEVLYPVSQQLQDGAPPLVHVRIDIGSPRTLVLYNMYDVMPADEEGWEVDPFVGGIKHWSDKGDVFISRGAENNKGPLAGMLMVVRDLYHSGRLHTNIEILLEGEEEIGSGNLRRYLARQPCPVAPAEAVLFPSLCEYGGGAPRIYLGFTGRSGGRLVVKGGSWGGPKAAIHASNAAWIDNPVWRLVQALSTLAPPHANGVLETGELDEEASSILDDLALDFNLADELTFRRSEKFSISGDSFSHLAYLLGSAVLNISEIASLPHGAQGVIPPEAFADLVLRTPPIVDGERLMQRMKEQLASPALAGAVLEPGDSYPGYRFSIDDEGVLELMTSYHQQQAKPQIWPWAPGCAPAYAFAAVAPAFLIGGLGYGGNAHGVNEFVTLRGLQRYQQSLNDWLLAF</sequence>
<dbReference type="GO" id="GO:0006508">
    <property type="term" value="P:proteolysis"/>
    <property type="evidence" value="ECO:0007669"/>
    <property type="project" value="UniProtKB-KW"/>
</dbReference>
<keyword evidence="5" id="KW-1185">Reference proteome</keyword>
<dbReference type="GO" id="GO:0008233">
    <property type="term" value="F:peptidase activity"/>
    <property type="evidence" value="ECO:0007669"/>
    <property type="project" value="UniProtKB-KW"/>
</dbReference>
<dbReference type="KEGG" id="cnt:JT31_00770"/>
<dbReference type="AlphaFoldDB" id="A0A089PT84"/>
<dbReference type="InterPro" id="IPR051458">
    <property type="entry name" value="Cyt/Met_Dipeptidase"/>
</dbReference>
<dbReference type="OrthoDB" id="9761532at2"/>
<dbReference type="Pfam" id="PF01546">
    <property type="entry name" value="Peptidase_M20"/>
    <property type="match status" value="1"/>
</dbReference>
<keyword evidence="3" id="KW-0378">Hydrolase</keyword>
<organism evidence="4 5">
    <name type="scientific">Cedecea neteri</name>
    <dbReference type="NCBI Taxonomy" id="158822"/>
    <lineage>
        <taxon>Bacteria</taxon>
        <taxon>Pseudomonadati</taxon>
        <taxon>Pseudomonadota</taxon>
        <taxon>Gammaproteobacteria</taxon>
        <taxon>Enterobacterales</taxon>
        <taxon>Enterobacteriaceae</taxon>
        <taxon>Cedecea</taxon>
    </lineage>
</organism>
<dbReference type="EMBL" id="CP009451">
    <property type="protein sequence ID" value="AIR03208.1"/>
    <property type="molecule type" value="Genomic_DNA"/>
</dbReference>
<dbReference type="RefSeq" id="WP_038472195.1">
    <property type="nucleotide sequence ID" value="NZ_CP009451.1"/>
</dbReference>
<keyword evidence="1" id="KW-0645">Protease</keyword>
<evidence type="ECO:0000256" key="3">
    <source>
        <dbReference type="ARBA" id="ARBA00022801"/>
    </source>
</evidence>
<evidence type="ECO:0000256" key="1">
    <source>
        <dbReference type="ARBA" id="ARBA00022670"/>
    </source>
</evidence>
<evidence type="ECO:0000256" key="2">
    <source>
        <dbReference type="ARBA" id="ARBA00022723"/>
    </source>
</evidence>
<dbReference type="Gene3D" id="3.30.70.360">
    <property type="match status" value="1"/>
</dbReference>
<evidence type="ECO:0000313" key="5">
    <source>
        <dbReference type="Proteomes" id="UP000029481"/>
    </source>
</evidence>
<accession>A0A089PT84</accession>